<dbReference type="InParanoid" id="G0PC77"/>
<feature type="transmembrane region" description="Helical" evidence="1">
    <location>
        <begin position="116"/>
        <end position="141"/>
    </location>
</feature>
<gene>
    <name evidence="2" type="ORF">CAEBREN_05494</name>
</gene>
<feature type="transmembrane region" description="Helical" evidence="1">
    <location>
        <begin position="69"/>
        <end position="87"/>
    </location>
</feature>
<feature type="transmembrane region" description="Helical" evidence="1">
    <location>
        <begin position="37"/>
        <end position="57"/>
    </location>
</feature>
<reference evidence="3" key="1">
    <citation type="submission" date="2011-07" db="EMBL/GenBank/DDBJ databases">
        <authorList>
            <consortium name="Caenorhabditis brenneri Sequencing and Analysis Consortium"/>
            <person name="Wilson R.K."/>
        </authorList>
    </citation>
    <scope>NUCLEOTIDE SEQUENCE [LARGE SCALE GENOMIC DNA]</scope>
    <source>
        <strain evidence="3">PB2801</strain>
    </source>
</reference>
<name>G0PC77_CAEBE</name>
<evidence type="ECO:0000313" key="2">
    <source>
        <dbReference type="EMBL" id="EGT50953.1"/>
    </source>
</evidence>
<keyword evidence="3" id="KW-1185">Reference proteome</keyword>
<protein>
    <submittedName>
        <fullName evidence="2">Uncharacterized protein</fullName>
    </submittedName>
</protein>
<dbReference type="AlphaFoldDB" id="G0PC77"/>
<evidence type="ECO:0000313" key="3">
    <source>
        <dbReference type="Proteomes" id="UP000008068"/>
    </source>
</evidence>
<dbReference type="OrthoDB" id="5837834at2759"/>
<keyword evidence="1" id="KW-0472">Membrane</keyword>
<dbReference type="HOGENOM" id="CLU_146435_0_0_1"/>
<dbReference type="PANTHER" id="PTHR46045">
    <property type="entry name" value="SERPENTINE RECEPTOR, CLASS U-RELATED"/>
    <property type="match status" value="1"/>
</dbReference>
<dbReference type="OMA" id="CASIDPN"/>
<dbReference type="Pfam" id="PF10322">
    <property type="entry name" value="7TM_GPCR_Sru"/>
    <property type="match status" value="1"/>
</dbReference>
<sequence length="169" mass="19855">MSDFSLIPPGTIHFNQSYLHYQYQFNGFPTILAILPWFYMIPTLIIIMKIFSVYLTTDWDTLEPGKNQHVFLVISLSLIFSYIFFVFDYMEIRLPATGIFTSYCAGIQPNHWLKMIIFLSFYTNYCAMAFPFLMPVIRLMILMYPRDFNKRHPNLVNHSAGSNSPLLDH</sequence>
<proteinExistence type="predicted"/>
<accession>G0PC77</accession>
<organism evidence="3">
    <name type="scientific">Caenorhabditis brenneri</name>
    <name type="common">Nematode worm</name>
    <dbReference type="NCBI Taxonomy" id="135651"/>
    <lineage>
        <taxon>Eukaryota</taxon>
        <taxon>Metazoa</taxon>
        <taxon>Ecdysozoa</taxon>
        <taxon>Nematoda</taxon>
        <taxon>Chromadorea</taxon>
        <taxon>Rhabditida</taxon>
        <taxon>Rhabditina</taxon>
        <taxon>Rhabditomorpha</taxon>
        <taxon>Rhabditoidea</taxon>
        <taxon>Rhabditidae</taxon>
        <taxon>Peloderinae</taxon>
        <taxon>Caenorhabditis</taxon>
    </lineage>
</organism>
<keyword evidence="1" id="KW-0812">Transmembrane</keyword>
<evidence type="ECO:0000256" key="1">
    <source>
        <dbReference type="SAM" id="Phobius"/>
    </source>
</evidence>
<dbReference type="PANTHER" id="PTHR46045:SF6">
    <property type="entry name" value="SERPENTINE RECEPTOR, CLASS U"/>
    <property type="match status" value="1"/>
</dbReference>
<keyword evidence="1" id="KW-1133">Transmembrane helix</keyword>
<dbReference type="Proteomes" id="UP000008068">
    <property type="component" value="Unassembled WGS sequence"/>
</dbReference>
<dbReference type="eggNOG" id="ENOG502TG56">
    <property type="taxonomic scope" value="Eukaryota"/>
</dbReference>
<dbReference type="EMBL" id="GL380235">
    <property type="protein sequence ID" value="EGT50953.1"/>
    <property type="molecule type" value="Genomic_DNA"/>
</dbReference>
<dbReference type="InterPro" id="IPR003839">
    <property type="entry name" value="7TM_GPCR_serpentine_rcpt_Sru"/>
</dbReference>